<dbReference type="Proteomes" id="UP001151699">
    <property type="component" value="Chromosome A"/>
</dbReference>
<dbReference type="PANTHER" id="PTHR18863:SF6">
    <property type="entry name" value="COILED-COIL DOMAIN-CONTAINING PROTEIN 170"/>
    <property type="match status" value="1"/>
</dbReference>
<accession>A0A9Q0S848</accession>
<evidence type="ECO:0000313" key="3">
    <source>
        <dbReference type="Proteomes" id="UP001151699"/>
    </source>
</evidence>
<dbReference type="AlphaFoldDB" id="A0A9Q0S848"/>
<dbReference type="EMBL" id="WJQU01000001">
    <property type="protein sequence ID" value="KAJ6646780.1"/>
    <property type="molecule type" value="Genomic_DNA"/>
</dbReference>
<keyword evidence="1" id="KW-0175">Coiled coil</keyword>
<name>A0A9Q0S848_9DIPT</name>
<proteinExistence type="predicted"/>
<reference evidence="2" key="1">
    <citation type="submission" date="2022-07" db="EMBL/GenBank/DDBJ databases">
        <authorList>
            <person name="Trinca V."/>
            <person name="Uliana J.V.C."/>
            <person name="Torres T.T."/>
            <person name="Ward R.J."/>
            <person name="Monesi N."/>
        </authorList>
    </citation>
    <scope>NUCLEOTIDE SEQUENCE</scope>
    <source>
        <strain evidence="2">HSMRA1968</strain>
        <tissue evidence="2">Whole embryos</tissue>
    </source>
</reference>
<protein>
    <submittedName>
        <fullName evidence="2">Coiled-coil domain-containing protein</fullName>
    </submittedName>
</protein>
<feature type="coiled-coil region" evidence="1">
    <location>
        <begin position="204"/>
        <end position="280"/>
    </location>
</feature>
<organism evidence="2 3">
    <name type="scientific">Pseudolycoriella hygida</name>
    <dbReference type="NCBI Taxonomy" id="35572"/>
    <lineage>
        <taxon>Eukaryota</taxon>
        <taxon>Metazoa</taxon>
        <taxon>Ecdysozoa</taxon>
        <taxon>Arthropoda</taxon>
        <taxon>Hexapoda</taxon>
        <taxon>Insecta</taxon>
        <taxon>Pterygota</taxon>
        <taxon>Neoptera</taxon>
        <taxon>Endopterygota</taxon>
        <taxon>Diptera</taxon>
        <taxon>Nematocera</taxon>
        <taxon>Sciaroidea</taxon>
        <taxon>Sciaridae</taxon>
        <taxon>Pseudolycoriella</taxon>
    </lineage>
</organism>
<feature type="coiled-coil region" evidence="1">
    <location>
        <begin position="515"/>
        <end position="622"/>
    </location>
</feature>
<sequence length="725" mass="83842">MNIIEPTCGDHLTHSLDLVTTLRSELAASTYKRDRLIAELSDTKSSLSARDSECETLRAQTARQSALISSLQSRLQATEQRERNLQTRSEAAAQLLQREKRSFEEKNKELISRNRRLEGDLATEETNREQARCQLQDLVRRLCLCLGIDACESNHLTPETVVTKATDVVAEVQRLRTKLTTTCETLHNCEAELLNTRTASCSDKQRLQAQVDALQALSQDLENRCRQAERDLQITRDRLSECDVTGNKLREELRGFESRCSRLQNNLDRLQSDRLQFLRNIATIVCVPEPCETLIKDKIRDILLENQSQHTQIVNMREQMATDAARHRESLESTNCRLRTEESQKCSLEERLEKSHEELQKMKAEHCNLSEFLVRLSRALSWSECTSPPEHGTDTTVLAETLLERTERLAIHHENHIHTSFDKHHVDHHHTLPLHHHQSSKLRRERSCHDIPLKESTAMYSLQRRVRVLREQVQRRDLHLELLRRKVALLEDGARGKCIIQTERDEALSRARRCSKQAERSAQQLIEAKAQLSELKSQLADAADYKIAALERARKVEELQSRISDIEAEKSNLLTQLASYKTRARSAVECSNDRNRRDEQTIHNLREELSRIKVQLSDLNHRLSQLQAFRSSVARLLHLRDIPHVGILQRLQTLCNAHQEFTSLSRRYDTTSPLVSEHPCPRFDELVPPSTQCRPLSSSSIHMRRFEDSGMDDHFDDEFEFPKKY</sequence>
<feature type="coiled-coil region" evidence="1">
    <location>
        <begin position="68"/>
        <end position="141"/>
    </location>
</feature>
<dbReference type="PANTHER" id="PTHR18863">
    <property type="entry name" value="TSEC-2-RELATED"/>
    <property type="match status" value="1"/>
</dbReference>
<comment type="caution">
    <text evidence="2">The sequence shown here is derived from an EMBL/GenBank/DDBJ whole genome shotgun (WGS) entry which is preliminary data.</text>
</comment>
<dbReference type="OrthoDB" id="5832575at2759"/>
<evidence type="ECO:0000256" key="1">
    <source>
        <dbReference type="SAM" id="Coils"/>
    </source>
</evidence>
<keyword evidence="3" id="KW-1185">Reference proteome</keyword>
<evidence type="ECO:0000313" key="2">
    <source>
        <dbReference type="EMBL" id="KAJ6646780.1"/>
    </source>
</evidence>
<dbReference type="InterPro" id="IPR039139">
    <property type="entry name" value="CCDC170-like"/>
</dbReference>
<gene>
    <name evidence="2" type="primary">CCDC170</name>
    <name evidence="2" type="ORF">Bhyg_01994</name>
</gene>